<dbReference type="EMBL" id="JACGCI010000019">
    <property type="protein sequence ID" value="KAF6758351.1"/>
    <property type="molecule type" value="Genomic_DNA"/>
</dbReference>
<evidence type="ECO:0000313" key="3">
    <source>
        <dbReference type="Proteomes" id="UP000521943"/>
    </source>
</evidence>
<name>A0A8H6I430_9AGAR</name>
<dbReference type="OrthoDB" id="3065406at2759"/>
<gene>
    <name evidence="2" type="ORF">DFP72DRAFT_1065044</name>
</gene>
<keyword evidence="3" id="KW-1185">Reference proteome</keyword>
<feature type="region of interest" description="Disordered" evidence="1">
    <location>
        <begin position="1"/>
        <end position="21"/>
    </location>
</feature>
<accession>A0A8H6I430</accession>
<protein>
    <submittedName>
        <fullName evidence="2">Uncharacterized protein</fullName>
    </submittedName>
</protein>
<proteinExistence type="predicted"/>
<dbReference type="AlphaFoldDB" id="A0A8H6I430"/>
<dbReference type="Proteomes" id="UP000521943">
    <property type="component" value="Unassembled WGS sequence"/>
</dbReference>
<evidence type="ECO:0000256" key="1">
    <source>
        <dbReference type="SAM" id="MobiDB-lite"/>
    </source>
</evidence>
<reference evidence="2 3" key="1">
    <citation type="submission" date="2020-07" db="EMBL/GenBank/DDBJ databases">
        <title>Comparative genomics of pyrophilous fungi reveals a link between fire events and developmental genes.</title>
        <authorList>
            <consortium name="DOE Joint Genome Institute"/>
            <person name="Steindorff A.S."/>
            <person name="Carver A."/>
            <person name="Calhoun S."/>
            <person name="Stillman K."/>
            <person name="Liu H."/>
            <person name="Lipzen A."/>
            <person name="Pangilinan J."/>
            <person name="Labutti K."/>
            <person name="Bruns T.D."/>
            <person name="Grigoriev I.V."/>
        </authorList>
    </citation>
    <scope>NUCLEOTIDE SEQUENCE [LARGE SCALE GENOMIC DNA]</scope>
    <source>
        <strain evidence="2 3">CBS 144469</strain>
    </source>
</reference>
<feature type="compositionally biased region" description="Basic and acidic residues" evidence="1">
    <location>
        <begin position="1"/>
        <end position="17"/>
    </location>
</feature>
<comment type="caution">
    <text evidence="2">The sequence shown here is derived from an EMBL/GenBank/DDBJ whole genome shotgun (WGS) entry which is preliminary data.</text>
</comment>
<organism evidence="2 3">
    <name type="scientific">Ephemerocybe angulata</name>
    <dbReference type="NCBI Taxonomy" id="980116"/>
    <lineage>
        <taxon>Eukaryota</taxon>
        <taxon>Fungi</taxon>
        <taxon>Dikarya</taxon>
        <taxon>Basidiomycota</taxon>
        <taxon>Agaricomycotina</taxon>
        <taxon>Agaricomycetes</taxon>
        <taxon>Agaricomycetidae</taxon>
        <taxon>Agaricales</taxon>
        <taxon>Agaricineae</taxon>
        <taxon>Psathyrellaceae</taxon>
        <taxon>Ephemerocybe</taxon>
    </lineage>
</organism>
<sequence length="362" mass="40390">MDLEGEREYGSGRRDVEQEILPGKCPPLRLAGRVKAEEVAASSGREGGGGEAAVEGEGLLKDDEDMLQFDLNVSDDDIPPTPAGKKKKKEDFLAAGDIALGNFFTHNVLLPPRIRAHARKEQAYLPETGTTSRVLSMSLFLITNGRGQTHCAYHSVFDIRLNDQEEKPLKGTDRRKAMPKVTGVPYAPSKQVDATEENVAKAWPQGSGPLRYQVKPVVNGMRERELLTFFRPINGKYYLHCGCELEDCLLDLFIWKSSDILVSPSTGAREWFGAAPDPRHRFHFVRFIRALGVNVNNLYAYDDKGVRRDTSSACEMLQVYLKSQGRTLPVPQPIMPGRVRVPIPYVEVEDGEEGQIDFEDDD</sequence>
<evidence type="ECO:0000313" key="2">
    <source>
        <dbReference type="EMBL" id="KAF6758351.1"/>
    </source>
</evidence>